<gene>
    <name evidence="2" type="ORF">TWF506_008214</name>
</gene>
<dbReference type="EMBL" id="JAVHJM010000005">
    <property type="protein sequence ID" value="KAK6513778.1"/>
    <property type="molecule type" value="Genomic_DNA"/>
</dbReference>
<name>A0AAN8NCV5_9PEZI</name>
<organism evidence="2 3">
    <name type="scientific">Arthrobotrys conoides</name>
    <dbReference type="NCBI Taxonomy" id="74498"/>
    <lineage>
        <taxon>Eukaryota</taxon>
        <taxon>Fungi</taxon>
        <taxon>Dikarya</taxon>
        <taxon>Ascomycota</taxon>
        <taxon>Pezizomycotina</taxon>
        <taxon>Orbiliomycetes</taxon>
        <taxon>Orbiliales</taxon>
        <taxon>Orbiliaceae</taxon>
        <taxon>Arthrobotrys</taxon>
    </lineage>
</organism>
<dbReference type="AlphaFoldDB" id="A0AAN8NCV5"/>
<evidence type="ECO:0000313" key="3">
    <source>
        <dbReference type="Proteomes" id="UP001307849"/>
    </source>
</evidence>
<accession>A0AAN8NCV5</accession>
<evidence type="ECO:0000259" key="1">
    <source>
        <dbReference type="Pfam" id="PF12937"/>
    </source>
</evidence>
<sequence length="479" mass="55273">MNHLEKQSQSGFLRLPNEVLTQIFDEYMILPPPDLWDNNTSAYAASRHRSALLQVLSIILTCRRFRDVATPYLYRSCFLEYQILQHRDIYRWNPNFSGIPVGRKYVIYQENATMVKTFCFKESRFAKAITADNTFQEIITTIPQFLSPLFASFNNLNEARFYSEVSLMSTAQVETYADGIHNLLTKCISLKKLFLYLSAGSVVCNKLKRTRREKLQQKLGSSTSPSSHPHTSPHANLTELHISCNDVWQSDEEQIHESGAVFSVLELFCDIIWPSAKTVTYFGFGYNALAAFKYSAGIRTNMNAAPLVKYDLPNLEKVSIKIVFERVLAAFDAFFNFDKSQIKHVEIRDIYVNEEWTYEEVEYGLYFTSMELEFICRHPNVEYATLRNIAHESDWENGEREGICSVLLRLLAQKMDKIKELKEITFYTPKEVESLIDALGSDSRFKNQSYTVTRCHEDSDYGAHIVFSVPDEVIIIPHV</sequence>
<protein>
    <recommendedName>
        <fullName evidence="1">F-box domain-containing protein</fullName>
    </recommendedName>
</protein>
<keyword evidence="3" id="KW-1185">Reference proteome</keyword>
<feature type="domain" description="F-box" evidence="1">
    <location>
        <begin position="13"/>
        <end position="79"/>
    </location>
</feature>
<evidence type="ECO:0000313" key="2">
    <source>
        <dbReference type="EMBL" id="KAK6513778.1"/>
    </source>
</evidence>
<dbReference type="Pfam" id="PF12937">
    <property type="entry name" value="F-box-like"/>
    <property type="match status" value="1"/>
</dbReference>
<reference evidence="2 3" key="1">
    <citation type="submission" date="2019-10" db="EMBL/GenBank/DDBJ databases">
        <authorList>
            <person name="Palmer J.M."/>
        </authorList>
    </citation>
    <scope>NUCLEOTIDE SEQUENCE [LARGE SCALE GENOMIC DNA]</scope>
    <source>
        <strain evidence="2 3">TWF506</strain>
    </source>
</reference>
<proteinExistence type="predicted"/>
<comment type="caution">
    <text evidence="2">The sequence shown here is derived from an EMBL/GenBank/DDBJ whole genome shotgun (WGS) entry which is preliminary data.</text>
</comment>
<dbReference type="InterPro" id="IPR001810">
    <property type="entry name" value="F-box_dom"/>
</dbReference>
<dbReference type="Proteomes" id="UP001307849">
    <property type="component" value="Unassembled WGS sequence"/>
</dbReference>